<evidence type="ECO:0000313" key="2">
    <source>
        <dbReference type="Proteomes" id="UP001525379"/>
    </source>
</evidence>
<proteinExistence type="predicted"/>
<keyword evidence="2" id="KW-1185">Reference proteome</keyword>
<accession>A0ABT2HU62</accession>
<organism evidence="1 2">
    <name type="scientific">Pseudoclavibacter albus</name>
    <dbReference type="NCBI Taxonomy" id="272241"/>
    <lineage>
        <taxon>Bacteria</taxon>
        <taxon>Bacillati</taxon>
        <taxon>Actinomycetota</taxon>
        <taxon>Actinomycetes</taxon>
        <taxon>Micrococcales</taxon>
        <taxon>Microbacteriaceae</taxon>
        <taxon>Pseudoclavibacter</taxon>
    </lineage>
</organism>
<name>A0ABT2HU62_9MICO</name>
<sequence>MAVAPTTEAARRRHRRRILALIVVLLLAFVLLWRPVESWFKEREFTAAAESYLEALATLDADLVVSLTAQDAMSSDVRDEVDARLRTATHGLEVTDLNVTVDSPSSATAHVTYNVYEAQGHGSFQLERMADERIRVTAPLLVHANVRSPVLHNFNVGLDADDVVWPKIAWDHMETDQVFVSLEVVAYPGNYPVTRPESSLIQHEANEVMLAADGGTIELALPDGYSGDFPPALAEHYLDQFNDCLEAGNYVRANGCPFEHLVNTGDSLEVITPPEATLGKDGLAHISPPVVDHTHPAPSGDTVTDRWDFFTETTCAFRIAGDDILFHEDCAVS</sequence>
<reference evidence="1 2" key="1">
    <citation type="submission" date="2022-04" db="EMBL/GenBank/DDBJ databases">
        <title>Human microbiome associated bacterial genomes.</title>
        <authorList>
            <person name="Sandstrom S."/>
            <person name="Salamzade R."/>
            <person name="Kalan L.R."/>
        </authorList>
    </citation>
    <scope>NUCLEOTIDE SEQUENCE [LARGE SCALE GENOMIC DNA]</scope>
    <source>
        <strain evidence="2">p3-SID1799</strain>
    </source>
</reference>
<protein>
    <recommendedName>
        <fullName evidence="3">DUF2993 domain-containing protein</fullName>
    </recommendedName>
</protein>
<evidence type="ECO:0008006" key="3">
    <source>
        <dbReference type="Google" id="ProtNLM"/>
    </source>
</evidence>
<comment type="caution">
    <text evidence="1">The sequence shown here is derived from an EMBL/GenBank/DDBJ whole genome shotgun (WGS) entry which is preliminary data.</text>
</comment>
<dbReference type="Proteomes" id="UP001525379">
    <property type="component" value="Unassembled WGS sequence"/>
</dbReference>
<dbReference type="RefSeq" id="WP_260103613.1">
    <property type="nucleotide sequence ID" value="NZ_JALXSQ010000002.1"/>
</dbReference>
<gene>
    <name evidence="1" type="ORF">M3D15_00570</name>
</gene>
<dbReference type="EMBL" id="JALXSQ010000002">
    <property type="protein sequence ID" value="MCT2041842.1"/>
    <property type="molecule type" value="Genomic_DNA"/>
</dbReference>
<evidence type="ECO:0000313" key="1">
    <source>
        <dbReference type="EMBL" id="MCT2041842.1"/>
    </source>
</evidence>